<dbReference type="InterPro" id="IPR036894">
    <property type="entry name" value="YbaB-like_sf"/>
</dbReference>
<comment type="caution">
    <text evidence="1">The sequence shown here is derived from an EMBL/GenBank/DDBJ whole genome shotgun (WGS) entry which is preliminary data.</text>
</comment>
<proteinExistence type="predicted"/>
<dbReference type="STRING" id="76021.BS329_00265"/>
<keyword evidence="2" id="KW-1185">Reference proteome</keyword>
<gene>
    <name evidence="1" type="ORF">BS329_00265</name>
</gene>
<protein>
    <submittedName>
        <fullName evidence="1">Uncharacterized protein</fullName>
    </submittedName>
</protein>
<sequence>MSWKADELRLRAEELDAELGRNRYPGRSHDGLAFAVVTGQGRLIGLLLADHATGIPHPQLAGPAVVEAVHAARKAAAEVSLVKMRAMFGETDHRHRRSPEPDEVSIEEIDFLDGGLR</sequence>
<organism evidence="1 2">
    <name type="scientific">Amycolatopsis coloradensis</name>
    <dbReference type="NCBI Taxonomy" id="76021"/>
    <lineage>
        <taxon>Bacteria</taxon>
        <taxon>Bacillati</taxon>
        <taxon>Actinomycetota</taxon>
        <taxon>Actinomycetes</taxon>
        <taxon>Pseudonocardiales</taxon>
        <taxon>Pseudonocardiaceae</taxon>
        <taxon>Amycolatopsis</taxon>
    </lineage>
</organism>
<dbReference type="OrthoDB" id="3638497at2"/>
<evidence type="ECO:0000313" key="1">
    <source>
        <dbReference type="EMBL" id="OLZ57162.1"/>
    </source>
</evidence>
<dbReference type="Proteomes" id="UP000187486">
    <property type="component" value="Unassembled WGS sequence"/>
</dbReference>
<dbReference type="SUPFAM" id="SSF82607">
    <property type="entry name" value="YbaB-like"/>
    <property type="match status" value="1"/>
</dbReference>
<reference evidence="1 2" key="1">
    <citation type="submission" date="2016-01" db="EMBL/GenBank/DDBJ databases">
        <title>Amycolatopsis coloradensis genome sequencing and assembly.</title>
        <authorList>
            <person name="Mayilraj S."/>
        </authorList>
    </citation>
    <scope>NUCLEOTIDE SEQUENCE [LARGE SCALE GENOMIC DNA]</scope>
    <source>
        <strain evidence="1 2">DSM 44225</strain>
    </source>
</reference>
<name>A0A1R0L3J1_9PSEU</name>
<dbReference type="Gene3D" id="3.30.1310.10">
    <property type="entry name" value="Nucleoid-associated protein YbaB-like domain"/>
    <property type="match status" value="1"/>
</dbReference>
<dbReference type="AlphaFoldDB" id="A0A1R0L3J1"/>
<accession>A0A1R0L3J1</accession>
<dbReference type="EMBL" id="MQUQ01000001">
    <property type="protein sequence ID" value="OLZ57162.1"/>
    <property type="molecule type" value="Genomic_DNA"/>
</dbReference>
<dbReference type="RefSeq" id="WP_076154617.1">
    <property type="nucleotide sequence ID" value="NZ_JBEZVB010000033.1"/>
</dbReference>
<evidence type="ECO:0000313" key="2">
    <source>
        <dbReference type="Proteomes" id="UP000187486"/>
    </source>
</evidence>